<dbReference type="InterPro" id="IPR001471">
    <property type="entry name" value="AP2/ERF_dom"/>
</dbReference>
<dbReference type="InterPro" id="IPR045277">
    <property type="entry name" value="DRE1A-I"/>
</dbReference>
<dbReference type="GeneID" id="103721187"/>
<dbReference type="Gene3D" id="3.30.730.10">
    <property type="entry name" value="AP2/ERF domain"/>
    <property type="match status" value="1"/>
</dbReference>
<keyword evidence="3" id="KW-0238">DNA-binding</keyword>
<evidence type="ECO:0000256" key="4">
    <source>
        <dbReference type="ARBA" id="ARBA00023159"/>
    </source>
</evidence>
<dbReference type="AlphaFoldDB" id="A0A8B7CYV1"/>
<keyword evidence="6" id="KW-0539">Nucleus</keyword>
<dbReference type="GO" id="GO:0003677">
    <property type="term" value="F:DNA binding"/>
    <property type="evidence" value="ECO:0007669"/>
    <property type="project" value="UniProtKB-KW"/>
</dbReference>
<keyword evidence="4" id="KW-0010">Activator</keyword>
<sequence>MATNPPAAGGKHRSYRGVRYRSGKWVSEIRELGKDSRIWLGTYPTPEMAAMAHDVAALALRGPGTVLNFPDAVGRHPALASTSRADIRAAASAAAAAMTVSGTQRPETSSAADRRCWFDGKSTGCEEELDEVKFLDEDEIFDMPQLLTSMAEGMLMTPPSWFCPSPSEDTPEASGVESLWSYP</sequence>
<reference evidence="10" key="1">
    <citation type="journal article" date="2019" name="Nat. Commun.">
        <title>Genome-wide association mapping of date palm fruit traits.</title>
        <authorList>
            <person name="Hazzouri K.M."/>
            <person name="Gros-Balthazard M."/>
            <person name="Flowers J.M."/>
            <person name="Copetti D."/>
            <person name="Lemansour A."/>
            <person name="Lebrun M."/>
            <person name="Masmoudi K."/>
            <person name="Ferrand S."/>
            <person name="Dhar M.I."/>
            <person name="Fresquez Z.A."/>
            <person name="Rosas U."/>
            <person name="Zhang J."/>
            <person name="Talag J."/>
            <person name="Lee S."/>
            <person name="Kudrna D."/>
            <person name="Powell R.F."/>
            <person name="Leitch I.J."/>
            <person name="Krueger R.R."/>
            <person name="Wing R.A."/>
            <person name="Amiri K.M.A."/>
            <person name="Purugganan M.D."/>
        </authorList>
    </citation>
    <scope>NUCLEOTIDE SEQUENCE [LARGE SCALE GENOMIC DNA]</scope>
    <source>
        <strain evidence="10">cv. Khalas</strain>
    </source>
</reference>
<dbReference type="Proteomes" id="UP000228380">
    <property type="component" value="Chromosome 18"/>
</dbReference>
<dbReference type="PROSITE" id="PS51032">
    <property type="entry name" value="AP2_ERF"/>
    <property type="match status" value="1"/>
</dbReference>
<dbReference type="RefSeq" id="XP_008809497.3">
    <property type="nucleotide sequence ID" value="XM_008811275.4"/>
</dbReference>
<gene>
    <name evidence="11" type="primary">LOC103721187</name>
</gene>
<comment type="similarity">
    <text evidence="7">Belongs to the AP2/ERF transcription factor family. ERF subfamily.</text>
</comment>
<reference evidence="11" key="2">
    <citation type="submission" date="2025-08" db="UniProtKB">
        <authorList>
            <consortium name="RefSeq"/>
        </authorList>
    </citation>
    <scope>IDENTIFICATION</scope>
    <source>
        <tissue evidence="11">Young leaves</tissue>
    </source>
</reference>
<dbReference type="GO" id="GO:0003700">
    <property type="term" value="F:DNA-binding transcription factor activity"/>
    <property type="evidence" value="ECO:0007669"/>
    <property type="project" value="InterPro"/>
</dbReference>
<dbReference type="SMART" id="SM00380">
    <property type="entry name" value="AP2"/>
    <property type="match status" value="1"/>
</dbReference>
<keyword evidence="2" id="KW-0805">Transcription regulation</keyword>
<keyword evidence="10" id="KW-1185">Reference proteome</keyword>
<evidence type="ECO:0000256" key="1">
    <source>
        <dbReference type="ARBA" id="ARBA00004123"/>
    </source>
</evidence>
<evidence type="ECO:0000256" key="3">
    <source>
        <dbReference type="ARBA" id="ARBA00023125"/>
    </source>
</evidence>
<evidence type="ECO:0000313" key="11">
    <source>
        <dbReference type="RefSeq" id="XP_008809497.3"/>
    </source>
</evidence>
<feature type="region of interest" description="Disordered" evidence="8">
    <location>
        <begin position="163"/>
        <end position="183"/>
    </location>
</feature>
<evidence type="ECO:0000256" key="6">
    <source>
        <dbReference type="ARBA" id="ARBA00023242"/>
    </source>
</evidence>
<dbReference type="KEGG" id="pda:103721187"/>
<dbReference type="SUPFAM" id="SSF54171">
    <property type="entry name" value="DNA-binding domain"/>
    <property type="match status" value="1"/>
</dbReference>
<evidence type="ECO:0000256" key="8">
    <source>
        <dbReference type="SAM" id="MobiDB-lite"/>
    </source>
</evidence>
<dbReference type="CDD" id="cd00018">
    <property type="entry name" value="AP2"/>
    <property type="match status" value="1"/>
</dbReference>
<evidence type="ECO:0000256" key="5">
    <source>
        <dbReference type="ARBA" id="ARBA00023163"/>
    </source>
</evidence>
<evidence type="ECO:0000256" key="2">
    <source>
        <dbReference type="ARBA" id="ARBA00023015"/>
    </source>
</evidence>
<proteinExistence type="inferred from homology"/>
<organism evidence="10 11">
    <name type="scientific">Phoenix dactylifera</name>
    <name type="common">Date palm</name>
    <dbReference type="NCBI Taxonomy" id="42345"/>
    <lineage>
        <taxon>Eukaryota</taxon>
        <taxon>Viridiplantae</taxon>
        <taxon>Streptophyta</taxon>
        <taxon>Embryophyta</taxon>
        <taxon>Tracheophyta</taxon>
        <taxon>Spermatophyta</taxon>
        <taxon>Magnoliopsida</taxon>
        <taxon>Liliopsida</taxon>
        <taxon>Arecaceae</taxon>
        <taxon>Coryphoideae</taxon>
        <taxon>Phoeniceae</taxon>
        <taxon>Phoenix</taxon>
    </lineage>
</organism>
<comment type="subcellular location">
    <subcellularLocation>
        <location evidence="1">Nucleus</location>
    </subcellularLocation>
</comment>
<evidence type="ECO:0000259" key="9">
    <source>
        <dbReference type="PROSITE" id="PS51032"/>
    </source>
</evidence>
<dbReference type="PANTHER" id="PTHR31839">
    <property type="entry name" value="DEHYDRATION-RESPONSIVE ELEMENT-BINDING PROTEIN 1D"/>
    <property type="match status" value="1"/>
</dbReference>
<accession>A0A8B7CYV1</accession>
<dbReference type="GO" id="GO:0005634">
    <property type="term" value="C:nucleus"/>
    <property type="evidence" value="ECO:0007669"/>
    <property type="project" value="UniProtKB-SubCell"/>
</dbReference>
<feature type="domain" description="AP2/ERF" evidence="9">
    <location>
        <begin position="14"/>
        <end position="70"/>
    </location>
</feature>
<keyword evidence="5" id="KW-0804">Transcription</keyword>
<evidence type="ECO:0000313" key="10">
    <source>
        <dbReference type="Proteomes" id="UP000228380"/>
    </source>
</evidence>
<protein>
    <submittedName>
        <fullName evidence="11">Ethylene-responsive transcription factor ERF027-like</fullName>
    </submittedName>
</protein>
<dbReference type="OrthoDB" id="1932364at2759"/>
<dbReference type="PANTHER" id="PTHR31839:SF85">
    <property type="entry name" value="AP2_ERF DOMAIN-CONTAINING PROTEIN"/>
    <property type="match status" value="1"/>
</dbReference>
<dbReference type="Pfam" id="PF00847">
    <property type="entry name" value="AP2"/>
    <property type="match status" value="1"/>
</dbReference>
<evidence type="ECO:0000256" key="7">
    <source>
        <dbReference type="ARBA" id="ARBA00024343"/>
    </source>
</evidence>
<name>A0A8B7CYV1_PHODC</name>
<dbReference type="InterPro" id="IPR036955">
    <property type="entry name" value="AP2/ERF_dom_sf"/>
</dbReference>
<dbReference type="InterPro" id="IPR016177">
    <property type="entry name" value="DNA-bd_dom_sf"/>
</dbReference>